<gene>
    <name evidence="1" type="ORF">SRCM100623_02313</name>
</gene>
<comment type="caution">
    <text evidence="1">The sequence shown here is derived from an EMBL/GenBank/DDBJ whole genome shotgun (WGS) entry which is preliminary data.</text>
</comment>
<proteinExistence type="predicted"/>
<dbReference type="Proteomes" id="UP000093796">
    <property type="component" value="Unassembled WGS sequence"/>
</dbReference>
<protein>
    <submittedName>
        <fullName evidence="1">Uncharacterized protein</fullName>
    </submittedName>
</protein>
<name>A0A1A0D351_ACEPA</name>
<dbReference type="EMBL" id="LYUD01000124">
    <property type="protein sequence ID" value="OAZ69007.1"/>
    <property type="molecule type" value="Genomic_DNA"/>
</dbReference>
<evidence type="ECO:0000313" key="2">
    <source>
        <dbReference type="Proteomes" id="UP000093796"/>
    </source>
</evidence>
<dbReference type="AlphaFoldDB" id="A0A1A0D351"/>
<reference evidence="1 2" key="1">
    <citation type="submission" date="2016-05" db="EMBL/GenBank/DDBJ databases">
        <title>Genome sequencing of Acetobacter pasteurianus strain SRCM100623.</title>
        <authorList>
            <person name="Song Y.R."/>
        </authorList>
    </citation>
    <scope>NUCLEOTIDE SEQUENCE [LARGE SCALE GENOMIC DNA]</scope>
    <source>
        <strain evidence="1 2">SRCM100623</strain>
    </source>
</reference>
<organism evidence="1 2">
    <name type="scientific">Acetobacter pasteurianus</name>
    <name type="common">Acetobacter turbidans</name>
    <dbReference type="NCBI Taxonomy" id="438"/>
    <lineage>
        <taxon>Bacteria</taxon>
        <taxon>Pseudomonadati</taxon>
        <taxon>Pseudomonadota</taxon>
        <taxon>Alphaproteobacteria</taxon>
        <taxon>Acetobacterales</taxon>
        <taxon>Acetobacteraceae</taxon>
        <taxon>Acetobacter</taxon>
    </lineage>
</organism>
<accession>A0A1A0D351</accession>
<sequence length="307" mass="34292">MLHDKRIRLALLTCGLKLFHLLHQLGIHARKVLLVKRLNFGRRIHHGGLHCLQPVFQRTKYGTGILCHLGQYLNIRRAAREIVGTANGCGRLPCSGFIPPRHLLQTIGRRSDTIGHVIGVRTGGPQLLAQFGQLAFFIFRIRAHLIERHARSACGNSNAGWACQGIFQHGQACAITATTTCDCKGIRRFIKQRLQWIAACQHHIKELMGIIHNFRDLVGFQLAGFGGFLLRIVQIGLRFSRFQQGVPLRLKRLNLVFGVLHNALLDLRIQLVVRNGGGLRHNIVIPILCGHKLQHDLGQLAGCTPCP</sequence>
<evidence type="ECO:0000313" key="1">
    <source>
        <dbReference type="EMBL" id="OAZ69007.1"/>
    </source>
</evidence>